<feature type="compositionally biased region" description="Low complexity" evidence="2">
    <location>
        <begin position="326"/>
        <end position="369"/>
    </location>
</feature>
<dbReference type="OrthoDB" id="47172at2759"/>
<name>A0A835WG61_9CHLO</name>
<dbReference type="SUPFAM" id="SSF51197">
    <property type="entry name" value="Clavaminate synthase-like"/>
    <property type="match status" value="2"/>
</dbReference>
<evidence type="ECO:0000313" key="4">
    <source>
        <dbReference type="EMBL" id="KAG2446892.1"/>
    </source>
</evidence>
<sequence>MVQAQAPRLPSEVVDIILSWREDGDVSAWLQELGSDARGAAAVPPFKRLLTSVEEALRHRSAAEAGPGAAAAPQAAEAGAAAAAAGAGAAPGAIGCATADAAAAAAAVAAAAATASELCDGLLELCWEKLHLGYWKDVHVAWRNGYTVACVARSLLTLLSSAPIATAPNRDERSAAFAGQDAHPAAGSKQDPVAGVLRHAVADAAPSPKPTHAGGDAATGGAVAGAAPGSLGGGGGGGGGGEGSCRPGSGTRAAVRLPPGSLSGPPGRRVPVLCSSGLRERTTEALTEDGGGVVGDHRNGSAGRGGGGGGGEAAPAIGESSGGGSCCEEGALQQLEPPPCQLEQQPQEQPQEQQQQQQQPQEQPQQQLDPPGLEQFLVEAMAPERPVVVPGAMAHWPALQRWADPSYLLRVAGGRTVPVEVGQHYLADGWGQQLMTLRHFLQRHVLTEPGQAATAGAAAAAGRMAAAAEPAAGAEQAAEAEPVTAAQAAEAAAAGSAGADGSGIGGGGCGGGAAAAATVPVGYLAQHPLFDQIPPLRADFATPDYCCLGDDGEPHAVNAWLGPAGTTTPLHTDPAHNLLAQVVGRKYVRLYAPSCTAALHPFPAGSMNSNSSQVDLDRIQPRRIQDQTRRIQIHQPAREEDIDEGEDKEEVETSDAKMKKVMDEALHGAGAGDLLEQEEEWPGAAELPFQDVVLGPGQMLYIPPGWWHFVRSLTTSFSVSFWWK</sequence>
<dbReference type="InterPro" id="IPR041667">
    <property type="entry name" value="Cupin_8"/>
</dbReference>
<gene>
    <name evidence="4" type="ORF">HYH02_008048</name>
</gene>
<feature type="compositionally biased region" description="Acidic residues" evidence="2">
    <location>
        <begin position="640"/>
        <end position="653"/>
    </location>
</feature>
<dbReference type="PANTHER" id="PTHR12461">
    <property type="entry name" value="HYPOXIA-INDUCIBLE FACTOR 1 ALPHA INHIBITOR-RELATED"/>
    <property type="match status" value="1"/>
</dbReference>
<accession>A0A835WG61</accession>
<dbReference type="AlphaFoldDB" id="A0A835WG61"/>
<keyword evidence="5" id="KW-1185">Reference proteome</keyword>
<feature type="domain" description="JmjC" evidence="3">
    <location>
        <begin position="522"/>
        <end position="724"/>
    </location>
</feature>
<dbReference type="PROSITE" id="PS51184">
    <property type="entry name" value="JMJC"/>
    <property type="match status" value="1"/>
</dbReference>
<proteinExistence type="inferred from homology"/>
<dbReference type="EMBL" id="JAEHOD010000024">
    <property type="protein sequence ID" value="KAG2446892.1"/>
    <property type="molecule type" value="Genomic_DNA"/>
</dbReference>
<reference evidence="4" key="1">
    <citation type="journal article" date="2020" name="bioRxiv">
        <title>Comparative genomics of Chlamydomonas.</title>
        <authorList>
            <person name="Craig R.J."/>
            <person name="Hasan A.R."/>
            <person name="Ness R.W."/>
            <person name="Keightley P.D."/>
        </authorList>
    </citation>
    <scope>NUCLEOTIDE SEQUENCE</scope>
    <source>
        <strain evidence="4">CCAP 11/173</strain>
    </source>
</reference>
<feature type="compositionally biased region" description="Low complexity" evidence="2">
    <location>
        <begin position="255"/>
        <end position="271"/>
    </location>
</feature>
<evidence type="ECO:0000313" key="5">
    <source>
        <dbReference type="Proteomes" id="UP000613740"/>
    </source>
</evidence>
<dbReference type="PANTHER" id="PTHR12461:SF105">
    <property type="entry name" value="HYPOXIA-INDUCIBLE FACTOR 1-ALPHA INHIBITOR"/>
    <property type="match status" value="1"/>
</dbReference>
<dbReference type="InterPro" id="IPR003347">
    <property type="entry name" value="JmjC_dom"/>
</dbReference>
<dbReference type="SMART" id="SM00558">
    <property type="entry name" value="JmjC"/>
    <property type="match status" value="1"/>
</dbReference>
<organism evidence="4 5">
    <name type="scientific">Chlamydomonas schloesseri</name>
    <dbReference type="NCBI Taxonomy" id="2026947"/>
    <lineage>
        <taxon>Eukaryota</taxon>
        <taxon>Viridiplantae</taxon>
        <taxon>Chlorophyta</taxon>
        <taxon>core chlorophytes</taxon>
        <taxon>Chlorophyceae</taxon>
        <taxon>CS clade</taxon>
        <taxon>Chlamydomonadales</taxon>
        <taxon>Chlamydomonadaceae</taxon>
        <taxon>Chlamydomonas</taxon>
    </lineage>
</organism>
<feature type="compositionally biased region" description="Gly residues" evidence="2">
    <location>
        <begin position="302"/>
        <end position="312"/>
    </location>
</feature>
<feature type="region of interest" description="Disordered" evidence="2">
    <location>
        <begin position="233"/>
        <end position="369"/>
    </location>
</feature>
<dbReference type="Gene3D" id="2.60.120.650">
    <property type="entry name" value="Cupin"/>
    <property type="match status" value="1"/>
</dbReference>
<comment type="caution">
    <text evidence="4">The sequence shown here is derived from an EMBL/GenBank/DDBJ whole genome shotgun (WGS) entry which is preliminary data.</text>
</comment>
<evidence type="ECO:0000256" key="2">
    <source>
        <dbReference type="SAM" id="MobiDB-lite"/>
    </source>
</evidence>
<dbReference type="Pfam" id="PF13621">
    <property type="entry name" value="Cupin_8"/>
    <property type="match status" value="1"/>
</dbReference>
<dbReference type="Proteomes" id="UP000613740">
    <property type="component" value="Unassembled WGS sequence"/>
</dbReference>
<evidence type="ECO:0000256" key="1">
    <source>
        <dbReference type="ARBA" id="ARBA00006801"/>
    </source>
</evidence>
<comment type="similarity">
    <text evidence="1">Belongs to the JARID1 histone demethylase family.</text>
</comment>
<feature type="region of interest" description="Disordered" evidence="2">
    <location>
        <begin position="633"/>
        <end position="655"/>
    </location>
</feature>
<protein>
    <recommendedName>
        <fullName evidence="3">JmjC domain-containing protein</fullName>
    </recommendedName>
</protein>
<feature type="compositionally biased region" description="Gly residues" evidence="2">
    <location>
        <begin position="233"/>
        <end position="243"/>
    </location>
</feature>
<evidence type="ECO:0000259" key="3">
    <source>
        <dbReference type="PROSITE" id="PS51184"/>
    </source>
</evidence>